<sequence>DNRARRRRPVRARPAARVRRSRGPHPRAAAGRRPSRVLARGAPSRRGRGAVRRRPGRQRGAWGDRAGRRQDRPRSPVGERVPRAARRERRRGARRGQRHGLSRREGAGAPRRALVRLRRRDRGRAALRIAEGAARPRHGARRGALGARRAGAARPGRAGERLRVVGAGLRGRSPRREVLGREVDVRVL</sequence>
<name>A0A6J4NIH4_9ACTN</name>
<feature type="compositionally biased region" description="Low complexity" evidence="1">
    <location>
        <begin position="142"/>
        <end position="154"/>
    </location>
</feature>
<feature type="compositionally biased region" description="Basic and acidic residues" evidence="1">
    <location>
        <begin position="65"/>
        <end position="74"/>
    </location>
</feature>
<feature type="compositionally biased region" description="Basic residues" evidence="1">
    <location>
        <begin position="83"/>
        <end position="101"/>
    </location>
</feature>
<protein>
    <submittedName>
        <fullName evidence="2">Uncharacterized protein</fullName>
    </submittedName>
</protein>
<evidence type="ECO:0000313" key="2">
    <source>
        <dbReference type="EMBL" id="CAA9388061.1"/>
    </source>
</evidence>
<proteinExistence type="predicted"/>
<dbReference type="AlphaFoldDB" id="A0A6J4NIH4"/>
<accession>A0A6J4NIH4</accession>
<evidence type="ECO:0000256" key="1">
    <source>
        <dbReference type="SAM" id="MobiDB-lite"/>
    </source>
</evidence>
<feature type="region of interest" description="Disordered" evidence="1">
    <location>
        <begin position="134"/>
        <end position="154"/>
    </location>
</feature>
<feature type="region of interest" description="Disordered" evidence="1">
    <location>
        <begin position="1"/>
        <end position="110"/>
    </location>
</feature>
<feature type="compositionally biased region" description="Basic residues" evidence="1">
    <location>
        <begin position="1"/>
        <end position="25"/>
    </location>
</feature>
<dbReference type="EMBL" id="CADCUK010000170">
    <property type="protein sequence ID" value="CAA9388061.1"/>
    <property type="molecule type" value="Genomic_DNA"/>
</dbReference>
<feature type="non-terminal residue" evidence="2">
    <location>
        <position position="1"/>
    </location>
</feature>
<feature type="non-terminal residue" evidence="2">
    <location>
        <position position="188"/>
    </location>
</feature>
<feature type="compositionally biased region" description="Basic residues" evidence="1">
    <location>
        <begin position="43"/>
        <end position="57"/>
    </location>
</feature>
<reference evidence="2" key="1">
    <citation type="submission" date="2020-02" db="EMBL/GenBank/DDBJ databases">
        <authorList>
            <person name="Meier V. D."/>
        </authorList>
    </citation>
    <scope>NUCLEOTIDE SEQUENCE</scope>
    <source>
        <strain evidence="2">AVDCRST_MAG47</strain>
    </source>
</reference>
<organism evidence="2">
    <name type="scientific">uncultured Nocardioidaceae bacterium</name>
    <dbReference type="NCBI Taxonomy" id="253824"/>
    <lineage>
        <taxon>Bacteria</taxon>
        <taxon>Bacillati</taxon>
        <taxon>Actinomycetota</taxon>
        <taxon>Actinomycetes</taxon>
        <taxon>Propionibacteriales</taxon>
        <taxon>Nocardioidaceae</taxon>
        <taxon>environmental samples</taxon>
    </lineage>
</organism>
<gene>
    <name evidence="2" type="ORF">AVDCRST_MAG47-2640</name>
</gene>